<evidence type="ECO:0000313" key="3">
    <source>
        <dbReference type="Proteomes" id="UP000269689"/>
    </source>
</evidence>
<dbReference type="Pfam" id="PF20135">
    <property type="entry name" value="DUF6525"/>
    <property type="match status" value="1"/>
</dbReference>
<evidence type="ECO:0000256" key="1">
    <source>
        <dbReference type="SAM" id="MobiDB-lite"/>
    </source>
</evidence>
<protein>
    <submittedName>
        <fullName evidence="2">Uncharacterized protein</fullName>
    </submittedName>
</protein>
<dbReference type="EMBL" id="RKQK01000001">
    <property type="protein sequence ID" value="RPE71781.1"/>
    <property type="molecule type" value="Genomic_DNA"/>
</dbReference>
<accession>A0A3N4UW67</accession>
<dbReference type="Proteomes" id="UP000269689">
    <property type="component" value="Unassembled WGS sequence"/>
</dbReference>
<organism evidence="2 3">
    <name type="scientific">Pacificibacter maritimus</name>
    <dbReference type="NCBI Taxonomy" id="762213"/>
    <lineage>
        <taxon>Bacteria</taxon>
        <taxon>Pseudomonadati</taxon>
        <taxon>Pseudomonadota</taxon>
        <taxon>Alphaproteobacteria</taxon>
        <taxon>Rhodobacterales</taxon>
        <taxon>Roseobacteraceae</taxon>
        <taxon>Pacificibacter</taxon>
    </lineage>
</organism>
<sequence>MRGYRQKKNARTSLKRRVRKGDSMVDYDQLPAELRSWLMHAALPWSPRSVLKSWQKSLQANNGNAEAAKQNLTHIERKILKRDKFHIPIEDP</sequence>
<comment type="caution">
    <text evidence="2">The sequence shown here is derived from an EMBL/GenBank/DDBJ whole genome shotgun (WGS) entry which is preliminary data.</text>
</comment>
<dbReference type="InterPro" id="IPR045386">
    <property type="entry name" value="DUF6525"/>
</dbReference>
<dbReference type="OrthoDB" id="7658988at2"/>
<dbReference type="AlphaFoldDB" id="A0A3N4UW67"/>
<feature type="compositionally biased region" description="Basic residues" evidence="1">
    <location>
        <begin position="1"/>
        <end position="19"/>
    </location>
</feature>
<reference evidence="2 3" key="1">
    <citation type="submission" date="2018-11" db="EMBL/GenBank/DDBJ databases">
        <title>Genomic Encyclopedia of Type Strains, Phase IV (KMG-IV): sequencing the most valuable type-strain genomes for metagenomic binning, comparative biology and taxonomic classification.</title>
        <authorList>
            <person name="Goeker M."/>
        </authorList>
    </citation>
    <scope>NUCLEOTIDE SEQUENCE [LARGE SCALE GENOMIC DNA]</scope>
    <source>
        <strain evidence="2 3">DSM 104731</strain>
    </source>
</reference>
<keyword evidence="3" id="KW-1185">Reference proteome</keyword>
<feature type="region of interest" description="Disordered" evidence="1">
    <location>
        <begin position="1"/>
        <end position="20"/>
    </location>
</feature>
<evidence type="ECO:0000313" key="2">
    <source>
        <dbReference type="EMBL" id="RPE71781.1"/>
    </source>
</evidence>
<name>A0A3N4UW67_9RHOB</name>
<proteinExistence type="predicted"/>
<gene>
    <name evidence="2" type="ORF">EDD53_0909</name>
</gene>
<dbReference type="RefSeq" id="WP_123791962.1">
    <property type="nucleotide sequence ID" value="NZ_RKQK01000001.1"/>
</dbReference>